<dbReference type="UniPathway" id="UPA00060"/>
<evidence type="ECO:0000256" key="4">
    <source>
        <dbReference type="ARBA" id="ARBA00011881"/>
    </source>
</evidence>
<dbReference type="KEGG" id="fpn:ABE65_009810"/>
<evidence type="ECO:0000256" key="5">
    <source>
        <dbReference type="ARBA" id="ARBA00012684"/>
    </source>
</evidence>
<comment type="similarity">
    <text evidence="3 9">Belongs to the TenA family.</text>
</comment>
<comment type="pathway">
    <text evidence="2 9">Cofactor biosynthesis; thiamine diphosphate biosynthesis.</text>
</comment>
<organism evidence="11 12">
    <name type="scientific">Fictibacillus phosphorivorans</name>
    <dbReference type="NCBI Taxonomy" id="1221500"/>
    <lineage>
        <taxon>Bacteria</taxon>
        <taxon>Bacillati</taxon>
        <taxon>Bacillota</taxon>
        <taxon>Bacilli</taxon>
        <taxon>Bacillales</taxon>
        <taxon>Fictibacillaceae</taxon>
        <taxon>Fictibacillus</taxon>
    </lineage>
</organism>
<dbReference type="EC" id="3.5.99.2" evidence="5 9"/>
<dbReference type="GO" id="GO:0009228">
    <property type="term" value="P:thiamine biosynthetic process"/>
    <property type="evidence" value="ECO:0007669"/>
    <property type="project" value="UniProtKB-KW"/>
</dbReference>
<evidence type="ECO:0000256" key="7">
    <source>
        <dbReference type="ARBA" id="ARBA00022977"/>
    </source>
</evidence>
<proteinExistence type="inferred from homology"/>
<dbReference type="GO" id="GO:0005829">
    <property type="term" value="C:cytosol"/>
    <property type="evidence" value="ECO:0007669"/>
    <property type="project" value="TreeGrafter"/>
</dbReference>
<comment type="catalytic activity">
    <reaction evidence="8 9">
        <text>thiamine + H2O = 5-(2-hydroxyethyl)-4-methylthiazole + 4-amino-5-hydroxymethyl-2-methylpyrimidine + H(+)</text>
        <dbReference type="Rhea" id="RHEA:17509"/>
        <dbReference type="ChEBI" id="CHEBI:15377"/>
        <dbReference type="ChEBI" id="CHEBI:15378"/>
        <dbReference type="ChEBI" id="CHEBI:16892"/>
        <dbReference type="ChEBI" id="CHEBI:17957"/>
        <dbReference type="ChEBI" id="CHEBI:18385"/>
        <dbReference type="EC" id="3.5.99.2"/>
    </reaction>
</comment>
<accession>A0A160ING9</accession>
<reference evidence="11 12" key="1">
    <citation type="submission" date="2016-04" db="EMBL/GenBank/DDBJ databases">
        <title>Complete genome sequence of Fictibacillus phosphorivorans G25-29, a strain toxic to nematodes.</title>
        <authorList>
            <person name="Zheng Z."/>
        </authorList>
    </citation>
    <scope>NUCLEOTIDE SEQUENCE [LARGE SCALE GENOMIC DNA]</scope>
    <source>
        <strain evidence="11 12">G25-29</strain>
    </source>
</reference>
<evidence type="ECO:0000256" key="8">
    <source>
        <dbReference type="ARBA" id="ARBA00048337"/>
    </source>
</evidence>
<dbReference type="NCBIfam" id="TIGR04306">
    <property type="entry name" value="salvage_TenA"/>
    <property type="match status" value="1"/>
</dbReference>
<dbReference type="InterPro" id="IPR004305">
    <property type="entry name" value="Thiaminase-2/PQQC"/>
</dbReference>
<evidence type="ECO:0000259" key="10">
    <source>
        <dbReference type="Pfam" id="PF03070"/>
    </source>
</evidence>
<dbReference type="PANTHER" id="PTHR43198">
    <property type="entry name" value="BIFUNCTIONAL TH2 PROTEIN"/>
    <property type="match status" value="1"/>
</dbReference>
<protein>
    <recommendedName>
        <fullName evidence="6 9">Aminopyrimidine aminohydrolase</fullName>
        <ecNumber evidence="5 9">3.5.99.2</ecNumber>
    </recommendedName>
</protein>
<dbReference type="Gene3D" id="1.20.910.10">
    <property type="entry name" value="Heme oxygenase-like"/>
    <property type="match status" value="1"/>
</dbReference>
<dbReference type="CDD" id="cd19364">
    <property type="entry name" value="TenA_C_BsTenA-like"/>
    <property type="match status" value="1"/>
</dbReference>
<keyword evidence="7 9" id="KW-0784">Thiamine biosynthesis</keyword>
<evidence type="ECO:0000256" key="1">
    <source>
        <dbReference type="ARBA" id="ARBA00001881"/>
    </source>
</evidence>
<feature type="domain" description="Thiaminase-2/PQQC" evidence="10">
    <location>
        <begin position="11"/>
        <end position="215"/>
    </location>
</feature>
<evidence type="ECO:0000313" key="12">
    <source>
        <dbReference type="Proteomes" id="UP000076623"/>
    </source>
</evidence>
<dbReference type="InterPro" id="IPR027574">
    <property type="entry name" value="Thiaminase_II"/>
</dbReference>
<dbReference type="STRING" id="1221500.ABE65_009810"/>
<evidence type="ECO:0000256" key="3">
    <source>
        <dbReference type="ARBA" id="ARBA00010264"/>
    </source>
</evidence>
<name>A0A160ING9_9BACL</name>
<dbReference type="GO" id="GO:0050334">
    <property type="term" value="F:thiaminase activity"/>
    <property type="evidence" value="ECO:0007669"/>
    <property type="project" value="UniProtKB-EC"/>
</dbReference>
<dbReference type="GO" id="GO:0009229">
    <property type="term" value="P:thiamine diphosphate biosynthetic process"/>
    <property type="evidence" value="ECO:0007669"/>
    <property type="project" value="UniProtKB-UniPathway"/>
</dbReference>
<dbReference type="PANTHER" id="PTHR43198:SF2">
    <property type="entry name" value="SI:CH1073-67J19.1-RELATED"/>
    <property type="match status" value="1"/>
</dbReference>
<dbReference type="RefSeq" id="WP_066394175.1">
    <property type="nucleotide sequence ID" value="NZ_CP015378.1"/>
</dbReference>
<evidence type="ECO:0000256" key="2">
    <source>
        <dbReference type="ARBA" id="ARBA00004948"/>
    </source>
</evidence>
<dbReference type="AlphaFoldDB" id="A0A160ING9"/>
<comment type="subunit">
    <text evidence="4">Homotetramer.</text>
</comment>
<sequence length="234" mass="26851">MNTFTDILREKATTIWEANLRHPFVRGIAEGDLSLECFRYYVLQDSYYLSHFARIQAMGAARAEDLYTTSRMAVHAQGTNDAELGLHETFMKQLGVTEKELTSFEPAPTAYHYTSHLYRVAESGSLGEIIAAILPCYWIYQEIGETFKGAKPQEPIYQEWIAAYGGEWFSELVNEQIDRLNQLAENASDQEKSKMIQHFLISCQYEYSFWEMAYTLEKWPIPFSLATTTTGSEA</sequence>
<comment type="catalytic activity">
    <reaction evidence="1 9">
        <text>4-amino-5-aminomethyl-2-methylpyrimidine + H2O = 4-amino-5-hydroxymethyl-2-methylpyrimidine + NH4(+)</text>
        <dbReference type="Rhea" id="RHEA:31799"/>
        <dbReference type="ChEBI" id="CHEBI:15377"/>
        <dbReference type="ChEBI" id="CHEBI:16892"/>
        <dbReference type="ChEBI" id="CHEBI:28938"/>
        <dbReference type="ChEBI" id="CHEBI:63416"/>
        <dbReference type="EC" id="3.5.99.2"/>
    </reaction>
</comment>
<evidence type="ECO:0000313" key="11">
    <source>
        <dbReference type="EMBL" id="ANC77082.1"/>
    </source>
</evidence>
<evidence type="ECO:0000256" key="9">
    <source>
        <dbReference type="RuleBase" id="RU363093"/>
    </source>
</evidence>
<dbReference type="Pfam" id="PF03070">
    <property type="entry name" value="TENA_THI-4"/>
    <property type="match status" value="1"/>
</dbReference>
<dbReference type="InterPro" id="IPR050967">
    <property type="entry name" value="Thiamine_Salvage_TenA"/>
</dbReference>
<gene>
    <name evidence="11" type="ORF">ABE65_009810</name>
</gene>
<evidence type="ECO:0000256" key="6">
    <source>
        <dbReference type="ARBA" id="ARBA00013647"/>
    </source>
</evidence>
<comment type="function">
    <text evidence="9">Catalyzes an amino-pyrimidine hydrolysis reaction at the C5' of the pyrimidine moiety of thiamine compounds, a reaction that is part of a thiamine salvage pathway.</text>
</comment>
<dbReference type="EMBL" id="CP015378">
    <property type="protein sequence ID" value="ANC77082.1"/>
    <property type="molecule type" value="Genomic_DNA"/>
</dbReference>
<dbReference type="InterPro" id="IPR016084">
    <property type="entry name" value="Haem_Oase-like_multi-hlx"/>
</dbReference>
<keyword evidence="12" id="KW-1185">Reference proteome</keyword>
<keyword evidence="9" id="KW-0378">Hydrolase</keyword>
<dbReference type="Proteomes" id="UP000076623">
    <property type="component" value="Chromosome"/>
</dbReference>
<dbReference type="SUPFAM" id="SSF48613">
    <property type="entry name" value="Heme oxygenase-like"/>
    <property type="match status" value="1"/>
</dbReference>